<gene>
    <name evidence="2" type="ORF">DFO65_102166</name>
</gene>
<evidence type="ECO:0000313" key="2">
    <source>
        <dbReference type="EMBL" id="RBP73638.1"/>
    </source>
</evidence>
<feature type="compositionally biased region" description="Low complexity" evidence="1">
    <location>
        <begin position="76"/>
        <end position="106"/>
    </location>
</feature>
<feature type="region of interest" description="Disordered" evidence="1">
    <location>
        <begin position="43"/>
        <end position="106"/>
    </location>
</feature>
<accession>A0A366ILP1</accession>
<dbReference type="Proteomes" id="UP000253509">
    <property type="component" value="Unassembled WGS sequence"/>
</dbReference>
<name>A0A366ILP1_9MICO</name>
<dbReference type="EMBL" id="QNSB01000002">
    <property type="protein sequence ID" value="RBP73638.1"/>
    <property type="molecule type" value="Genomic_DNA"/>
</dbReference>
<dbReference type="AlphaFoldDB" id="A0A366ILP1"/>
<sequence>MTNRVGDMADSSAGPEGDSVGSPGSAAKWIAVDLPRIVRLPERLRLLWPVEMRPRPAPDASGRSTHTGPSTGTEPSTEAGRSTGTGSSTEAAPASGTAPATGAVPASVCGGRQAAELQSPVNLLSTPPDPQQKRGPDVLTAWLTGFAAEFGRADARLTIVISSGAAVVHLECAVREATALSILVLRGAEFEQMAAFQLLRRLRTDELASTVEDLAGLIEADCVLTLTSVHVGGSAQMEFLLRRGGRWMRSRLRRDSAGIRADGEVEAGDHAVRALLASVLAGLLLISARAGT</sequence>
<keyword evidence="3" id="KW-1185">Reference proteome</keyword>
<reference evidence="2 3" key="1">
    <citation type="submission" date="2018-06" db="EMBL/GenBank/DDBJ databases">
        <title>Freshwater and sediment microbial communities from various areas in North America, analyzing microbe dynamics in response to fracking.</title>
        <authorList>
            <person name="Lamendella R."/>
        </authorList>
    </citation>
    <scope>NUCLEOTIDE SEQUENCE [LARGE SCALE GENOMIC DNA]</scope>
    <source>
        <strain evidence="2 3">3b_TX</strain>
    </source>
</reference>
<organism evidence="2 3">
    <name type="scientific">Brevibacterium celere</name>
    <dbReference type="NCBI Taxonomy" id="225845"/>
    <lineage>
        <taxon>Bacteria</taxon>
        <taxon>Bacillati</taxon>
        <taxon>Actinomycetota</taxon>
        <taxon>Actinomycetes</taxon>
        <taxon>Micrococcales</taxon>
        <taxon>Brevibacteriaceae</taxon>
        <taxon>Brevibacterium</taxon>
    </lineage>
</organism>
<evidence type="ECO:0000313" key="3">
    <source>
        <dbReference type="Proteomes" id="UP000253509"/>
    </source>
</evidence>
<feature type="compositionally biased region" description="Polar residues" evidence="1">
    <location>
        <begin position="62"/>
        <end position="75"/>
    </location>
</feature>
<protein>
    <submittedName>
        <fullName evidence="2">Uncharacterized protein</fullName>
    </submittedName>
</protein>
<feature type="region of interest" description="Disordered" evidence="1">
    <location>
        <begin position="1"/>
        <end position="25"/>
    </location>
</feature>
<proteinExistence type="predicted"/>
<evidence type="ECO:0000256" key="1">
    <source>
        <dbReference type="SAM" id="MobiDB-lite"/>
    </source>
</evidence>
<comment type="caution">
    <text evidence="2">The sequence shown here is derived from an EMBL/GenBank/DDBJ whole genome shotgun (WGS) entry which is preliminary data.</text>
</comment>